<dbReference type="PATRIC" id="fig|45056.6.peg.2212"/>
<evidence type="ECO:0000259" key="9">
    <source>
        <dbReference type="PROSITE" id="PS50885"/>
    </source>
</evidence>
<dbReference type="EC" id="2.7.13.3" evidence="3"/>
<dbReference type="Proteomes" id="UP000281170">
    <property type="component" value="Plasmid 8"/>
</dbReference>
<dbReference type="SUPFAM" id="SSF158472">
    <property type="entry name" value="HAMP domain-like"/>
    <property type="match status" value="1"/>
</dbReference>
<dbReference type="AlphaFoldDB" id="A0A0W0R1H0"/>
<evidence type="ECO:0000313" key="11">
    <source>
        <dbReference type="EMBL" id="VEH82983.1"/>
    </source>
</evidence>
<evidence type="ECO:0000313" key="13">
    <source>
        <dbReference type="Proteomes" id="UP000281170"/>
    </source>
</evidence>
<dbReference type="GO" id="GO:0000156">
    <property type="term" value="F:phosphorelay response regulator activity"/>
    <property type="evidence" value="ECO:0007669"/>
    <property type="project" value="TreeGrafter"/>
</dbReference>
<geneLocation type="plasmid" evidence="11 13">
    <name>8</name>
</geneLocation>
<evidence type="ECO:0000256" key="2">
    <source>
        <dbReference type="ARBA" id="ARBA00004370"/>
    </source>
</evidence>
<dbReference type="RefSeq" id="WP_058463183.1">
    <property type="nucleotide sequence ID" value="NZ_CAAAHS010000001.1"/>
</dbReference>
<dbReference type="Proteomes" id="UP000054859">
    <property type="component" value="Unassembled WGS sequence"/>
</dbReference>
<keyword evidence="7" id="KW-0472">Membrane</keyword>
<dbReference type="InterPro" id="IPR005467">
    <property type="entry name" value="His_kinase_dom"/>
</dbReference>
<dbReference type="GO" id="GO:0005886">
    <property type="term" value="C:plasma membrane"/>
    <property type="evidence" value="ECO:0007669"/>
    <property type="project" value="UniProtKB-ARBA"/>
</dbReference>
<sequence length="521" mass="60015">MALKSKLLFYFFCISILFIIVGSIFYLQLSNLIEPLTPRSIPLSVEKLATIKENSELKNKLIIQQLQLDFNLEKFLTTKKNIYLQRYYKNYYTFTHLLNAAHKVNPSQWANLETHFLNMQNTQAIIIENIKEGKSDTARELIEGSEYTLATKEYQNKLNMYFDTASTQYETAVITVKLATKNSHQILQKSLRTTLIIFLNAVLISIVLIIGSAQTLVQPINELRSNIENMDVEKLNLKINPVLLTQEDEIGDLARAFDKLFHNLREVTVLRDELIAEVKRHKKTEKQLRITASRLKESNIELDQFSYAASHDLRTPLRGIESLVSWIEEDCYAILPKNARKNFELIRSRVQRLDALINGMLEYSHAGRFSQEKEIVDLNALLKEIIDNLAPPPHIEITVDTDLPVLRVYKAKITQVFLNLINNAVKYNDKDKGFINIGHRRTDGFYEFYVSDNGVGIPTEFHQKIFEIFQTLHSRDEIEGSGIGLAIVKKIVEKHGGEVWLESITNVGTSFYFTWPIETKV</sequence>
<dbReference type="PANTHER" id="PTHR42878:SF15">
    <property type="entry name" value="BACTERIOPHYTOCHROME"/>
    <property type="match status" value="1"/>
</dbReference>
<dbReference type="KEGG" id="ladl:NCTC12735_00216"/>
<dbReference type="FunFam" id="3.30.565.10:FF:000006">
    <property type="entry name" value="Sensor histidine kinase WalK"/>
    <property type="match status" value="1"/>
</dbReference>
<dbReference type="InterPro" id="IPR004358">
    <property type="entry name" value="Sig_transdc_His_kin-like_C"/>
</dbReference>
<feature type="transmembrane region" description="Helical" evidence="7">
    <location>
        <begin position="7"/>
        <end position="29"/>
    </location>
</feature>
<dbReference type="PANTHER" id="PTHR42878">
    <property type="entry name" value="TWO-COMPONENT HISTIDINE KINASE"/>
    <property type="match status" value="1"/>
</dbReference>
<dbReference type="InterPro" id="IPR036097">
    <property type="entry name" value="HisK_dim/P_sf"/>
</dbReference>
<evidence type="ECO:0000313" key="10">
    <source>
        <dbReference type="EMBL" id="KTC64846.1"/>
    </source>
</evidence>
<name>A0A0W0R1H0_9GAMM</name>
<dbReference type="SUPFAM" id="SSF47384">
    <property type="entry name" value="Homodimeric domain of signal transducing histidine kinase"/>
    <property type="match status" value="1"/>
</dbReference>
<dbReference type="Pfam" id="PF00512">
    <property type="entry name" value="HisKA"/>
    <property type="match status" value="1"/>
</dbReference>
<keyword evidence="11" id="KW-0614">Plasmid</keyword>
<keyword evidence="6 10" id="KW-0418">Kinase</keyword>
<dbReference type="Gene3D" id="3.30.565.10">
    <property type="entry name" value="Histidine kinase-like ATPase, C-terminal domain"/>
    <property type="match status" value="1"/>
</dbReference>
<dbReference type="STRING" id="45056.Lade_2140"/>
<dbReference type="PROSITE" id="PS50109">
    <property type="entry name" value="HIS_KIN"/>
    <property type="match status" value="1"/>
</dbReference>
<feature type="domain" description="Histidine kinase" evidence="8">
    <location>
        <begin position="308"/>
        <end position="519"/>
    </location>
</feature>
<comment type="subcellular location">
    <subcellularLocation>
        <location evidence="2">Membrane</location>
    </subcellularLocation>
</comment>
<evidence type="ECO:0000256" key="7">
    <source>
        <dbReference type="SAM" id="Phobius"/>
    </source>
</evidence>
<dbReference type="Gene3D" id="6.10.340.10">
    <property type="match status" value="1"/>
</dbReference>
<dbReference type="Pfam" id="PF00672">
    <property type="entry name" value="HAMP"/>
    <property type="match status" value="1"/>
</dbReference>
<reference evidence="11 13" key="2">
    <citation type="submission" date="2018-12" db="EMBL/GenBank/DDBJ databases">
        <authorList>
            <consortium name="Pathogen Informatics"/>
        </authorList>
    </citation>
    <scope>NUCLEOTIDE SEQUENCE [LARGE SCALE GENOMIC DNA]</scope>
    <source>
        <strain evidence="11 13">NCTC12735</strain>
        <plasmid evidence="13">8</plasmid>
    </source>
</reference>
<keyword evidence="4" id="KW-0597">Phosphoprotein</keyword>
<dbReference type="InterPro" id="IPR003594">
    <property type="entry name" value="HATPase_dom"/>
</dbReference>
<protein>
    <recommendedName>
        <fullName evidence="3">histidine kinase</fullName>
        <ecNumber evidence="3">2.7.13.3</ecNumber>
    </recommendedName>
</protein>
<dbReference type="InterPro" id="IPR050351">
    <property type="entry name" value="BphY/WalK/GraS-like"/>
</dbReference>
<dbReference type="InterPro" id="IPR003661">
    <property type="entry name" value="HisK_dim/P_dom"/>
</dbReference>
<evidence type="ECO:0000256" key="4">
    <source>
        <dbReference type="ARBA" id="ARBA00022553"/>
    </source>
</evidence>
<keyword evidence="5 11" id="KW-0808">Transferase</keyword>
<evidence type="ECO:0000256" key="5">
    <source>
        <dbReference type="ARBA" id="ARBA00022679"/>
    </source>
</evidence>
<dbReference type="InterPro" id="IPR036890">
    <property type="entry name" value="HATPase_C_sf"/>
</dbReference>
<reference evidence="10 12" key="1">
    <citation type="submission" date="2015-11" db="EMBL/GenBank/DDBJ databases">
        <title>Identification of large and diverse effector repertoires of 38 Legionella species.</title>
        <authorList>
            <person name="Burstein D."/>
            <person name="Amaro F."/>
            <person name="Zusman T."/>
            <person name="Lifshitz Z."/>
            <person name="Cohen O."/>
            <person name="Gilbert J.A."/>
            <person name="Pupko T."/>
            <person name="Shuman H.A."/>
            <person name="Segal G."/>
        </authorList>
    </citation>
    <scope>NUCLEOTIDE SEQUENCE [LARGE SCALE GENOMIC DNA]</scope>
    <source>
        <strain evidence="10 12">1762-AUS-E</strain>
    </source>
</reference>
<evidence type="ECO:0000256" key="3">
    <source>
        <dbReference type="ARBA" id="ARBA00012438"/>
    </source>
</evidence>
<dbReference type="GO" id="GO:0007234">
    <property type="term" value="P:osmosensory signaling via phosphorelay pathway"/>
    <property type="evidence" value="ECO:0007669"/>
    <property type="project" value="TreeGrafter"/>
</dbReference>
<dbReference type="Gene3D" id="1.10.287.130">
    <property type="match status" value="1"/>
</dbReference>
<keyword evidence="7" id="KW-0812">Transmembrane</keyword>
<comment type="catalytic activity">
    <reaction evidence="1">
        <text>ATP + protein L-histidine = ADP + protein N-phospho-L-histidine.</text>
        <dbReference type="EC" id="2.7.13.3"/>
    </reaction>
</comment>
<dbReference type="CDD" id="cd06225">
    <property type="entry name" value="HAMP"/>
    <property type="match status" value="1"/>
</dbReference>
<feature type="domain" description="HAMP" evidence="9">
    <location>
        <begin position="214"/>
        <end position="269"/>
    </location>
</feature>
<dbReference type="GO" id="GO:0030295">
    <property type="term" value="F:protein kinase activator activity"/>
    <property type="evidence" value="ECO:0007669"/>
    <property type="project" value="TreeGrafter"/>
</dbReference>
<evidence type="ECO:0000259" key="8">
    <source>
        <dbReference type="PROSITE" id="PS50109"/>
    </source>
</evidence>
<dbReference type="SMART" id="SM00387">
    <property type="entry name" value="HATPase_c"/>
    <property type="match status" value="1"/>
</dbReference>
<dbReference type="SUPFAM" id="SSF55874">
    <property type="entry name" value="ATPase domain of HSP90 chaperone/DNA topoisomerase II/histidine kinase"/>
    <property type="match status" value="1"/>
</dbReference>
<dbReference type="GO" id="GO:0000155">
    <property type="term" value="F:phosphorelay sensor kinase activity"/>
    <property type="evidence" value="ECO:0007669"/>
    <property type="project" value="InterPro"/>
</dbReference>
<dbReference type="SMART" id="SM00388">
    <property type="entry name" value="HisKA"/>
    <property type="match status" value="1"/>
</dbReference>
<dbReference type="CDD" id="cd00082">
    <property type="entry name" value="HisKA"/>
    <property type="match status" value="1"/>
</dbReference>
<evidence type="ECO:0000256" key="1">
    <source>
        <dbReference type="ARBA" id="ARBA00000085"/>
    </source>
</evidence>
<dbReference type="Pfam" id="PF02518">
    <property type="entry name" value="HATPase_c"/>
    <property type="match status" value="1"/>
</dbReference>
<accession>A0A0W0R1H0</accession>
<dbReference type="EMBL" id="LR134417">
    <property type="protein sequence ID" value="VEH82983.1"/>
    <property type="molecule type" value="Genomic_DNA"/>
</dbReference>
<keyword evidence="7" id="KW-1133">Transmembrane helix</keyword>
<dbReference type="PROSITE" id="PS50885">
    <property type="entry name" value="HAMP"/>
    <property type="match status" value="1"/>
</dbReference>
<proteinExistence type="predicted"/>
<dbReference type="PRINTS" id="PR00344">
    <property type="entry name" value="BCTRLSENSOR"/>
</dbReference>
<organism evidence="10 12">
    <name type="scientific">Legionella adelaidensis</name>
    <dbReference type="NCBI Taxonomy" id="45056"/>
    <lineage>
        <taxon>Bacteria</taxon>
        <taxon>Pseudomonadati</taxon>
        <taxon>Pseudomonadota</taxon>
        <taxon>Gammaproteobacteria</taxon>
        <taxon>Legionellales</taxon>
        <taxon>Legionellaceae</taxon>
        <taxon>Legionella</taxon>
    </lineage>
</organism>
<dbReference type="EMBL" id="LNKA01000019">
    <property type="protein sequence ID" value="KTC64846.1"/>
    <property type="molecule type" value="Genomic_DNA"/>
</dbReference>
<dbReference type="InterPro" id="IPR003660">
    <property type="entry name" value="HAMP_dom"/>
</dbReference>
<evidence type="ECO:0000256" key="6">
    <source>
        <dbReference type="ARBA" id="ARBA00022777"/>
    </source>
</evidence>
<gene>
    <name evidence="11" type="primary">cph1_1</name>
    <name evidence="10" type="ORF">Lade_2140</name>
    <name evidence="11" type="ORF">NCTC12735_00216</name>
</gene>
<evidence type="ECO:0000313" key="12">
    <source>
        <dbReference type="Proteomes" id="UP000054859"/>
    </source>
</evidence>
<dbReference type="OrthoDB" id="9808408at2"/>
<keyword evidence="12" id="KW-1185">Reference proteome</keyword>